<dbReference type="RefSeq" id="WP_186880793.1">
    <property type="nucleotide sequence ID" value="NZ_JACOGG010000006.1"/>
</dbReference>
<evidence type="ECO:0000313" key="2">
    <source>
        <dbReference type="Proteomes" id="UP000612361"/>
    </source>
</evidence>
<keyword evidence="2" id="KW-1185">Reference proteome</keyword>
<dbReference type="Proteomes" id="UP000612361">
    <property type="component" value="Unassembled WGS sequence"/>
</dbReference>
<proteinExistence type="predicted"/>
<sequence length="152" mass="16196">MRLSILPILLLTACSNVPVTHPDLPGKIAVEIVCSQLPTTEAKARLERAWKKCYVGPELQEMTLMVGKVPLTVPVGSTGTTQVINEGADDKGTLSVLLPNGKRVLYAQFSSSKNCPSLIAIDSGPALWILAAKNTGTWLQDPNAPGPFSNCK</sequence>
<reference evidence="1" key="1">
    <citation type="submission" date="2020-08" db="EMBL/GenBank/DDBJ databases">
        <title>Novel species isolated from subtropical streams in China.</title>
        <authorList>
            <person name="Lu H."/>
        </authorList>
    </citation>
    <scope>NUCLEOTIDE SEQUENCE</scope>
    <source>
        <strain evidence="1">CY7W</strain>
    </source>
</reference>
<dbReference type="EMBL" id="JACOGG010000006">
    <property type="protein sequence ID" value="MBC3935212.1"/>
    <property type="molecule type" value="Genomic_DNA"/>
</dbReference>
<dbReference type="AlphaFoldDB" id="A0A923KVC9"/>
<gene>
    <name evidence="1" type="ORF">H8K47_07565</name>
</gene>
<evidence type="ECO:0000313" key="1">
    <source>
        <dbReference type="EMBL" id="MBC3935212.1"/>
    </source>
</evidence>
<accession>A0A923KVC9</accession>
<organism evidence="1 2">
    <name type="scientific">Undibacterium rugosum</name>
    <dbReference type="NCBI Taxonomy" id="2762291"/>
    <lineage>
        <taxon>Bacteria</taxon>
        <taxon>Pseudomonadati</taxon>
        <taxon>Pseudomonadota</taxon>
        <taxon>Betaproteobacteria</taxon>
        <taxon>Burkholderiales</taxon>
        <taxon>Oxalobacteraceae</taxon>
        <taxon>Undibacterium</taxon>
    </lineage>
</organism>
<protein>
    <submittedName>
        <fullName evidence="1">Uncharacterized protein</fullName>
    </submittedName>
</protein>
<name>A0A923KVC9_9BURK</name>
<comment type="caution">
    <text evidence="1">The sequence shown here is derived from an EMBL/GenBank/DDBJ whole genome shotgun (WGS) entry which is preliminary data.</text>
</comment>